<organism evidence="1 2">
    <name type="scientific">Cyphellophora attinorum</name>
    <dbReference type="NCBI Taxonomy" id="1664694"/>
    <lineage>
        <taxon>Eukaryota</taxon>
        <taxon>Fungi</taxon>
        <taxon>Dikarya</taxon>
        <taxon>Ascomycota</taxon>
        <taxon>Pezizomycotina</taxon>
        <taxon>Eurotiomycetes</taxon>
        <taxon>Chaetothyriomycetidae</taxon>
        <taxon>Chaetothyriales</taxon>
        <taxon>Cyphellophoraceae</taxon>
        <taxon>Cyphellophora</taxon>
    </lineage>
</organism>
<keyword evidence="2" id="KW-1185">Reference proteome</keyword>
<protein>
    <submittedName>
        <fullName evidence="1">Uncharacterized protein</fullName>
    </submittedName>
</protein>
<accession>A0A0N1P0Y5</accession>
<evidence type="ECO:0000313" key="2">
    <source>
        <dbReference type="Proteomes" id="UP000038010"/>
    </source>
</evidence>
<dbReference type="Proteomes" id="UP000038010">
    <property type="component" value="Unassembled WGS sequence"/>
</dbReference>
<dbReference type="VEuPathDB" id="FungiDB:AB675_8455"/>
<dbReference type="EMBL" id="LFJN01000003">
    <property type="protein sequence ID" value="KPI44283.1"/>
    <property type="molecule type" value="Genomic_DNA"/>
</dbReference>
<name>A0A0N1P0Y5_9EURO</name>
<proteinExistence type="predicted"/>
<sequence length="443" mass="51106">MSLTTDSNEALPAEILLMVFRAFFDGIVLFPQARSQDAFNADCQDRRFHESRLAMLLLSKSHSRMVQDALCECATVRTWCPTDLCLLDLGTYPLDRIEKLEIDISDERHHEPPFLLLSRSIRKQPRLRLIRFVTTGVDFTFSQCSLLAETRQTTSELTSVARKLSDSRGTGGQAMMKEAWLRKLVIDASHPSHALNIEIEFQLCNWYLPHVRLPRVRLSPEAVGNLEDFDIPVVFSAKRQTLTGKHGDICFSVPQQPLFQEEFQQDQHGDFKQTQQDIFSDNSDAETGVWSIVAERFSDIELTAEATSQLYSLMADEPHPSANSIEPEDATETRDQRLAWSVGKILYAYRHNDCNECAWDDQIAEPELSPRQLYSIWRRVLQVEDEEVLRRPWREAYDLVTDIDRDAEAPGYMHFDQQKAFFTRLFDPTRNWISKKRPSRGLT</sequence>
<comment type="caution">
    <text evidence="1">The sequence shown here is derived from an EMBL/GenBank/DDBJ whole genome shotgun (WGS) entry which is preliminary data.</text>
</comment>
<dbReference type="GeneID" id="28740782"/>
<dbReference type="RefSeq" id="XP_018004246.1">
    <property type="nucleotide sequence ID" value="XM_018148902.1"/>
</dbReference>
<dbReference type="AlphaFoldDB" id="A0A0N1P0Y5"/>
<gene>
    <name evidence="1" type="ORF">AB675_8455</name>
</gene>
<evidence type="ECO:0000313" key="1">
    <source>
        <dbReference type="EMBL" id="KPI44283.1"/>
    </source>
</evidence>
<reference evidence="1 2" key="1">
    <citation type="submission" date="2015-06" db="EMBL/GenBank/DDBJ databases">
        <title>Draft genome of the ant-associated black yeast Phialophora attae CBS 131958.</title>
        <authorList>
            <person name="Moreno L.F."/>
            <person name="Stielow B.J."/>
            <person name="de Hoog S."/>
            <person name="Vicente V.A."/>
            <person name="Weiss V.A."/>
            <person name="de Vries M."/>
            <person name="Cruz L.M."/>
            <person name="Souza E.M."/>
        </authorList>
    </citation>
    <scope>NUCLEOTIDE SEQUENCE [LARGE SCALE GENOMIC DNA]</scope>
    <source>
        <strain evidence="1 2">CBS 131958</strain>
    </source>
</reference>